<accession>A0A1H8NTY3</accession>
<dbReference type="EMBL" id="FODT01000002">
    <property type="protein sequence ID" value="SEO33051.1"/>
    <property type="molecule type" value="Genomic_DNA"/>
</dbReference>
<evidence type="ECO:0000313" key="2">
    <source>
        <dbReference type="EMBL" id="SEO33051.1"/>
    </source>
</evidence>
<protein>
    <submittedName>
        <fullName evidence="2">Uncharacterized protein</fullName>
    </submittedName>
</protein>
<keyword evidence="3" id="KW-1185">Reference proteome</keyword>
<reference evidence="3" key="1">
    <citation type="submission" date="2016-10" db="EMBL/GenBank/DDBJ databases">
        <authorList>
            <person name="Varghese N."/>
            <person name="Submissions S."/>
        </authorList>
    </citation>
    <scope>NUCLEOTIDE SEQUENCE [LARGE SCALE GENOMIC DNA]</scope>
    <source>
        <strain evidence="3">DSM 123</strain>
    </source>
</reference>
<organism evidence="2 3">
    <name type="scientific">Rhodopseudomonas pseudopalustris</name>
    <dbReference type="NCBI Taxonomy" id="1513892"/>
    <lineage>
        <taxon>Bacteria</taxon>
        <taxon>Pseudomonadati</taxon>
        <taxon>Pseudomonadota</taxon>
        <taxon>Alphaproteobacteria</taxon>
        <taxon>Hyphomicrobiales</taxon>
        <taxon>Nitrobacteraceae</taxon>
        <taxon>Rhodopseudomonas</taxon>
    </lineage>
</organism>
<evidence type="ECO:0000313" key="3">
    <source>
        <dbReference type="Proteomes" id="UP000199615"/>
    </source>
</evidence>
<dbReference type="Proteomes" id="UP000199615">
    <property type="component" value="Unassembled WGS sequence"/>
</dbReference>
<gene>
    <name evidence="2" type="ORF">SAMN05444123_102269</name>
</gene>
<name>A0A1H8NTY3_9BRAD</name>
<evidence type="ECO:0000256" key="1">
    <source>
        <dbReference type="SAM" id="MobiDB-lite"/>
    </source>
</evidence>
<proteinExistence type="predicted"/>
<sequence length="101" mass="10879">MKALARTFYHVPVIGWLTKDAVHGSPEAKYFFAFNMAVLFVGLIYFIGYPLVITLALIGAGAGLSGLVLLTAPDAFDSRSSRTTVAMPAPPPRQQVIRRAA</sequence>
<feature type="region of interest" description="Disordered" evidence="1">
    <location>
        <begin position="82"/>
        <end position="101"/>
    </location>
</feature>
<dbReference type="OrthoDB" id="8479738at2"/>
<dbReference type="AlphaFoldDB" id="A0A1H8NTY3"/>